<accession>A0A5B7IUE4</accession>
<evidence type="ECO:0000256" key="2">
    <source>
        <dbReference type="SAM" id="Phobius"/>
    </source>
</evidence>
<sequence>MSPNFQHSEQQVHQTKQDLLLVQLVSSVSISTVTVTLYSFNHQQRSRSDKPARSDNLRSHHRVHPPTFGALHTHVYFQRRPECY</sequence>
<organism evidence="3 4">
    <name type="scientific">Portunus trituberculatus</name>
    <name type="common">Swimming crab</name>
    <name type="synonym">Neptunus trituberculatus</name>
    <dbReference type="NCBI Taxonomy" id="210409"/>
    <lineage>
        <taxon>Eukaryota</taxon>
        <taxon>Metazoa</taxon>
        <taxon>Ecdysozoa</taxon>
        <taxon>Arthropoda</taxon>
        <taxon>Crustacea</taxon>
        <taxon>Multicrustacea</taxon>
        <taxon>Malacostraca</taxon>
        <taxon>Eumalacostraca</taxon>
        <taxon>Eucarida</taxon>
        <taxon>Decapoda</taxon>
        <taxon>Pleocyemata</taxon>
        <taxon>Brachyura</taxon>
        <taxon>Eubrachyura</taxon>
        <taxon>Portunoidea</taxon>
        <taxon>Portunidae</taxon>
        <taxon>Portuninae</taxon>
        <taxon>Portunus</taxon>
    </lineage>
</organism>
<feature type="transmembrane region" description="Helical" evidence="2">
    <location>
        <begin position="20"/>
        <end position="40"/>
    </location>
</feature>
<protein>
    <submittedName>
        <fullName evidence="3">Uncharacterized protein</fullName>
    </submittedName>
</protein>
<feature type="region of interest" description="Disordered" evidence="1">
    <location>
        <begin position="42"/>
        <end position="66"/>
    </location>
</feature>
<proteinExistence type="predicted"/>
<evidence type="ECO:0000313" key="3">
    <source>
        <dbReference type="EMBL" id="MPC83824.1"/>
    </source>
</evidence>
<keyword evidence="4" id="KW-1185">Reference proteome</keyword>
<gene>
    <name evidence="3" type="ORF">E2C01_078543</name>
</gene>
<keyword evidence="2" id="KW-0472">Membrane</keyword>
<dbReference type="AlphaFoldDB" id="A0A5B7IUE4"/>
<dbReference type="EMBL" id="VSRR010063601">
    <property type="protein sequence ID" value="MPC83824.1"/>
    <property type="molecule type" value="Genomic_DNA"/>
</dbReference>
<feature type="compositionally biased region" description="Basic and acidic residues" evidence="1">
    <location>
        <begin position="46"/>
        <end position="58"/>
    </location>
</feature>
<keyword evidence="2" id="KW-1133">Transmembrane helix</keyword>
<evidence type="ECO:0000256" key="1">
    <source>
        <dbReference type="SAM" id="MobiDB-lite"/>
    </source>
</evidence>
<keyword evidence="2" id="KW-0812">Transmembrane</keyword>
<reference evidence="3 4" key="1">
    <citation type="submission" date="2019-05" db="EMBL/GenBank/DDBJ databases">
        <title>Another draft genome of Portunus trituberculatus and its Hox gene families provides insights of decapod evolution.</title>
        <authorList>
            <person name="Jeong J.-H."/>
            <person name="Song I."/>
            <person name="Kim S."/>
            <person name="Choi T."/>
            <person name="Kim D."/>
            <person name="Ryu S."/>
            <person name="Kim W."/>
        </authorList>
    </citation>
    <scope>NUCLEOTIDE SEQUENCE [LARGE SCALE GENOMIC DNA]</scope>
    <source>
        <tissue evidence="3">Muscle</tissue>
    </source>
</reference>
<dbReference type="Proteomes" id="UP000324222">
    <property type="component" value="Unassembled WGS sequence"/>
</dbReference>
<name>A0A5B7IUE4_PORTR</name>
<comment type="caution">
    <text evidence="3">The sequence shown here is derived from an EMBL/GenBank/DDBJ whole genome shotgun (WGS) entry which is preliminary data.</text>
</comment>
<evidence type="ECO:0000313" key="4">
    <source>
        <dbReference type="Proteomes" id="UP000324222"/>
    </source>
</evidence>